<evidence type="ECO:0000256" key="4">
    <source>
        <dbReference type="ARBA" id="ARBA00022475"/>
    </source>
</evidence>
<dbReference type="EMBL" id="CP045430">
    <property type="protein sequence ID" value="QPB86085.1"/>
    <property type="molecule type" value="Genomic_DNA"/>
</dbReference>
<proteinExistence type="predicted"/>
<evidence type="ECO:0000259" key="9">
    <source>
        <dbReference type="PROSITE" id="PS50887"/>
    </source>
</evidence>
<dbReference type="InterPro" id="IPR033479">
    <property type="entry name" value="dCache_1"/>
</dbReference>
<dbReference type="SUPFAM" id="SSF55073">
    <property type="entry name" value="Nucleotide cyclase"/>
    <property type="match status" value="1"/>
</dbReference>
<dbReference type="Pfam" id="PF02743">
    <property type="entry name" value="dCache_1"/>
    <property type="match status" value="1"/>
</dbReference>
<dbReference type="NCBIfam" id="TIGR00254">
    <property type="entry name" value="GGDEF"/>
    <property type="match status" value="1"/>
</dbReference>
<dbReference type="PANTHER" id="PTHR45138:SF9">
    <property type="entry name" value="DIGUANYLATE CYCLASE DGCM-RELATED"/>
    <property type="match status" value="1"/>
</dbReference>
<comment type="subcellular location">
    <subcellularLocation>
        <location evidence="2">Cell membrane</location>
        <topology evidence="2">Multi-pass membrane protein</topology>
    </subcellularLocation>
</comment>
<dbReference type="CDD" id="cd12912">
    <property type="entry name" value="PDC2_MCP_like"/>
    <property type="match status" value="1"/>
</dbReference>
<sequence>MIMSPACLLRFKACVSGLGTESLTQNKFFLPQYFTMTSVAMFVLMLEGIVKIIRRWKLDLKQLILILVSAGIVLAVYSALMASYRVHERAFIKDTLAANQAYAKKLATVTELFLQSLNSQLRVSAGHIANHFDDSHAIDVELARLLTQTNSFDSLVVINAQRKIISAQPSSLALKGLTLDPSLSLPIELQQPHILDPFVSPAGNLLVSPTFPIFTPDGTYLGFIAGGIYLQGDTILNQLLGTHHASEHSYVYVVDKSKRLIYHKDNIRVGEHIPGNVAINAVLSGQSGAVEVLNSQGVDMLAGFAPVSTTGWGIISQRALTSIIAELDLTHTNVLYSTLPFALAIFVATLCAGFLIARPLAQLAQNVSSLSPGNLRCIDETPAWYFEAENLKSAILNSSELLGQEIRELEEDRKMDPLTKLNNRLAMQLWLDNVKNMHYQFSVMALDVDHFKSINDEFGHAVGDEVLCALANVMKKNARSHDFVCRSGGEEFLIFMPFVDANRAFSVAERLRIAISEHAMPLSRPVTVSIGIACWPAHSKSIDETLKMADKALYQAKNKGRNQTCQAKLSTHAANHDVARHAV</sequence>
<dbReference type="GO" id="GO:0052621">
    <property type="term" value="F:diguanylate cyclase activity"/>
    <property type="evidence" value="ECO:0007669"/>
    <property type="project" value="UniProtKB-EC"/>
</dbReference>
<dbReference type="InterPro" id="IPR029151">
    <property type="entry name" value="Sensor-like_sf"/>
</dbReference>
<dbReference type="InterPro" id="IPR043128">
    <property type="entry name" value="Rev_trsase/Diguanyl_cyclase"/>
</dbReference>
<keyword evidence="4" id="KW-1003">Cell membrane</keyword>
<dbReference type="SMART" id="SM00267">
    <property type="entry name" value="GGDEF"/>
    <property type="match status" value="1"/>
</dbReference>
<dbReference type="InterPro" id="IPR000160">
    <property type="entry name" value="GGDEF_dom"/>
</dbReference>
<dbReference type="FunFam" id="3.30.70.270:FF:000001">
    <property type="entry name" value="Diguanylate cyclase domain protein"/>
    <property type="match status" value="1"/>
</dbReference>
<dbReference type="Gene3D" id="3.30.450.20">
    <property type="entry name" value="PAS domain"/>
    <property type="match status" value="1"/>
</dbReference>
<protein>
    <recommendedName>
        <fullName evidence="3">diguanylate cyclase</fullName>
        <ecNumber evidence="3">2.7.7.65</ecNumber>
    </recommendedName>
</protein>
<evidence type="ECO:0000256" key="8">
    <source>
        <dbReference type="ARBA" id="ARBA00034247"/>
    </source>
</evidence>
<evidence type="ECO:0000256" key="5">
    <source>
        <dbReference type="ARBA" id="ARBA00022692"/>
    </source>
</evidence>
<dbReference type="PROSITE" id="PS50887">
    <property type="entry name" value="GGDEF"/>
    <property type="match status" value="1"/>
</dbReference>
<gene>
    <name evidence="10" type="ORF">CWC22_024115</name>
</gene>
<dbReference type="STRING" id="43658.AT705_22040"/>
<reference evidence="10 11" key="1">
    <citation type="submission" date="2019-10" db="EMBL/GenBank/DDBJ databases">
        <title>Pseudoalteromonas rubra S4059.</title>
        <authorList>
            <person name="Paulsen S."/>
            <person name="Wang X."/>
        </authorList>
    </citation>
    <scope>NUCLEOTIDE SEQUENCE [LARGE SCALE GENOMIC DNA]</scope>
    <source>
        <strain evidence="10 11">S4059</strain>
    </source>
</reference>
<evidence type="ECO:0000256" key="7">
    <source>
        <dbReference type="ARBA" id="ARBA00023136"/>
    </source>
</evidence>
<comment type="cofactor">
    <cofactor evidence="1">
        <name>Mg(2+)</name>
        <dbReference type="ChEBI" id="CHEBI:18420"/>
    </cofactor>
</comment>
<dbReference type="Pfam" id="PF00990">
    <property type="entry name" value="GGDEF"/>
    <property type="match status" value="1"/>
</dbReference>
<accession>A0A5S3UQX3</accession>
<feature type="domain" description="GGDEF" evidence="9">
    <location>
        <begin position="439"/>
        <end position="569"/>
    </location>
</feature>
<keyword evidence="5" id="KW-0812">Transmembrane</keyword>
<dbReference type="GO" id="GO:0005886">
    <property type="term" value="C:plasma membrane"/>
    <property type="evidence" value="ECO:0007669"/>
    <property type="project" value="UniProtKB-SubCell"/>
</dbReference>
<dbReference type="GO" id="GO:1902201">
    <property type="term" value="P:negative regulation of bacterial-type flagellum-dependent cell motility"/>
    <property type="evidence" value="ECO:0007669"/>
    <property type="project" value="TreeGrafter"/>
</dbReference>
<keyword evidence="7" id="KW-0472">Membrane</keyword>
<dbReference type="PANTHER" id="PTHR45138">
    <property type="entry name" value="REGULATORY COMPONENTS OF SENSORY TRANSDUCTION SYSTEM"/>
    <property type="match status" value="1"/>
</dbReference>
<evidence type="ECO:0000256" key="3">
    <source>
        <dbReference type="ARBA" id="ARBA00012528"/>
    </source>
</evidence>
<dbReference type="Proteomes" id="UP000305729">
    <property type="component" value="Chromosome 2"/>
</dbReference>
<dbReference type="CDD" id="cd01949">
    <property type="entry name" value="GGDEF"/>
    <property type="match status" value="1"/>
</dbReference>
<evidence type="ECO:0000256" key="1">
    <source>
        <dbReference type="ARBA" id="ARBA00001946"/>
    </source>
</evidence>
<dbReference type="SUPFAM" id="SSF103190">
    <property type="entry name" value="Sensory domain-like"/>
    <property type="match status" value="1"/>
</dbReference>
<evidence type="ECO:0000256" key="2">
    <source>
        <dbReference type="ARBA" id="ARBA00004651"/>
    </source>
</evidence>
<name>A0A5S3UQX3_9GAMM</name>
<keyword evidence="6" id="KW-1133">Transmembrane helix</keyword>
<dbReference type="InterPro" id="IPR029787">
    <property type="entry name" value="Nucleotide_cyclase"/>
</dbReference>
<comment type="catalytic activity">
    <reaction evidence="8">
        <text>2 GTP = 3',3'-c-di-GMP + 2 diphosphate</text>
        <dbReference type="Rhea" id="RHEA:24898"/>
        <dbReference type="ChEBI" id="CHEBI:33019"/>
        <dbReference type="ChEBI" id="CHEBI:37565"/>
        <dbReference type="ChEBI" id="CHEBI:58805"/>
        <dbReference type="EC" id="2.7.7.65"/>
    </reaction>
</comment>
<dbReference type="EC" id="2.7.7.65" evidence="3"/>
<evidence type="ECO:0000256" key="6">
    <source>
        <dbReference type="ARBA" id="ARBA00022989"/>
    </source>
</evidence>
<dbReference type="InterPro" id="IPR050469">
    <property type="entry name" value="Diguanylate_Cyclase"/>
</dbReference>
<dbReference type="Gene3D" id="3.30.70.270">
    <property type="match status" value="1"/>
</dbReference>
<dbReference type="GO" id="GO:0043709">
    <property type="term" value="P:cell adhesion involved in single-species biofilm formation"/>
    <property type="evidence" value="ECO:0007669"/>
    <property type="project" value="TreeGrafter"/>
</dbReference>
<dbReference type="CDD" id="cd18773">
    <property type="entry name" value="PDC1_HK_sensor"/>
    <property type="match status" value="1"/>
</dbReference>
<evidence type="ECO:0000313" key="11">
    <source>
        <dbReference type="Proteomes" id="UP000305729"/>
    </source>
</evidence>
<dbReference type="AlphaFoldDB" id="A0A5S3UQX3"/>
<evidence type="ECO:0000313" key="10">
    <source>
        <dbReference type="EMBL" id="QPB86085.1"/>
    </source>
</evidence>
<organism evidence="10 11">
    <name type="scientific">Pseudoalteromonas rubra</name>
    <dbReference type="NCBI Taxonomy" id="43658"/>
    <lineage>
        <taxon>Bacteria</taxon>
        <taxon>Pseudomonadati</taxon>
        <taxon>Pseudomonadota</taxon>
        <taxon>Gammaproteobacteria</taxon>
        <taxon>Alteromonadales</taxon>
        <taxon>Pseudoalteromonadaceae</taxon>
        <taxon>Pseudoalteromonas</taxon>
    </lineage>
</organism>